<dbReference type="GO" id="GO:0030992">
    <property type="term" value="C:intraciliary transport particle B"/>
    <property type="evidence" value="ECO:0007669"/>
    <property type="project" value="TreeGrafter"/>
</dbReference>
<evidence type="ECO:0000259" key="1">
    <source>
        <dbReference type="Pfam" id="PF21178"/>
    </source>
</evidence>
<dbReference type="Gene3D" id="6.10.250.2800">
    <property type="match status" value="1"/>
</dbReference>
<dbReference type="Pfam" id="PF23355">
    <property type="entry name" value="IFT52_GIFT"/>
    <property type="match status" value="1"/>
</dbReference>
<dbReference type="AlphaFoldDB" id="E3LPV1"/>
<evidence type="ECO:0000259" key="2">
    <source>
        <dbReference type="Pfam" id="PF23352"/>
    </source>
</evidence>
<dbReference type="FunCoup" id="E3LPV1">
    <property type="interactions" value="1892"/>
</dbReference>
<accession>E3LPV1</accession>
<dbReference type="Proteomes" id="UP000008281">
    <property type="component" value="Unassembled WGS sequence"/>
</dbReference>
<dbReference type="GO" id="GO:0005737">
    <property type="term" value="C:cytoplasm"/>
    <property type="evidence" value="ECO:0007669"/>
    <property type="project" value="EnsemblMetazoa"/>
</dbReference>
<dbReference type="GO" id="GO:0097730">
    <property type="term" value="C:non-motile cilium"/>
    <property type="evidence" value="ECO:0007669"/>
    <property type="project" value="EnsemblMetazoa"/>
</dbReference>
<dbReference type="InterPro" id="IPR055458">
    <property type="entry name" value="IFT52_GIFT"/>
</dbReference>
<dbReference type="GO" id="GO:0006970">
    <property type="term" value="P:response to osmotic stress"/>
    <property type="evidence" value="ECO:0007669"/>
    <property type="project" value="EnsemblMetazoa"/>
</dbReference>
<dbReference type="GO" id="GO:0050954">
    <property type="term" value="P:sensory perception of mechanical stimulus"/>
    <property type="evidence" value="ECO:0007669"/>
    <property type="project" value="EnsemblMetazoa"/>
</dbReference>
<protein>
    <submittedName>
        <fullName evidence="4">CRE-OSM-6 protein</fullName>
    </submittedName>
</protein>
<feature type="domain" description="Intraflagellar transport protein 52 C-terminal" evidence="1">
    <location>
        <begin position="382"/>
        <end position="432"/>
    </location>
</feature>
<dbReference type="OrthoDB" id="10259368at2759"/>
<name>E3LPV1_CAERE</name>
<dbReference type="PANTHER" id="PTHR12969:SF7">
    <property type="entry name" value="INTRAFLAGELLAR TRANSPORT PROTEIN 52 HOMOLOG"/>
    <property type="match status" value="1"/>
</dbReference>
<organism evidence="5">
    <name type="scientific">Caenorhabditis remanei</name>
    <name type="common">Caenorhabditis vulgaris</name>
    <dbReference type="NCBI Taxonomy" id="31234"/>
    <lineage>
        <taxon>Eukaryota</taxon>
        <taxon>Metazoa</taxon>
        <taxon>Ecdysozoa</taxon>
        <taxon>Nematoda</taxon>
        <taxon>Chromadorea</taxon>
        <taxon>Rhabditida</taxon>
        <taxon>Rhabditina</taxon>
        <taxon>Rhabditomorpha</taxon>
        <taxon>Rhabditoidea</taxon>
        <taxon>Rhabditidae</taxon>
        <taxon>Peloderinae</taxon>
        <taxon>Caenorhabditis</taxon>
    </lineage>
</organism>
<dbReference type="eggNOG" id="KOG3861">
    <property type="taxonomic scope" value="Eukaryota"/>
</dbReference>
<evidence type="ECO:0000313" key="4">
    <source>
        <dbReference type="EMBL" id="EFP05877.1"/>
    </source>
</evidence>
<feature type="domain" description="IFT52 central" evidence="2">
    <location>
        <begin position="288"/>
        <end position="371"/>
    </location>
</feature>
<dbReference type="OMA" id="NWNVEQN"/>
<dbReference type="InterPro" id="IPR055460">
    <property type="entry name" value="IFT52_central"/>
</dbReference>
<gene>
    <name evidence="4" type="primary">Cre-osm-6</name>
    <name evidence="4" type="ORF">CRE_27341</name>
</gene>
<dbReference type="GO" id="GO:1905515">
    <property type="term" value="P:non-motile cilium assembly"/>
    <property type="evidence" value="ECO:0007669"/>
    <property type="project" value="EnsemblMetazoa"/>
</dbReference>
<keyword evidence="5" id="KW-1185">Reference proteome</keyword>
<dbReference type="GO" id="GO:0042073">
    <property type="term" value="P:intraciliary transport"/>
    <property type="evidence" value="ECO:0007669"/>
    <property type="project" value="TreeGrafter"/>
</dbReference>
<dbReference type="InterPro" id="IPR039975">
    <property type="entry name" value="IFT52"/>
</dbReference>
<dbReference type="GO" id="GO:0036064">
    <property type="term" value="C:ciliary basal body"/>
    <property type="evidence" value="ECO:0007669"/>
    <property type="project" value="EnsemblMetazoa"/>
</dbReference>
<dbReference type="InParanoid" id="E3LPV1"/>
<dbReference type="Pfam" id="PF21178">
    <property type="entry name" value="Itf52_C"/>
    <property type="match status" value="1"/>
</dbReference>
<proteinExistence type="predicted"/>
<sequence>MTSFADEKMTNRSTFRKVLIDQSKQQQISLISGFRGVARHLKSVLTVEINTEPINLNGLDDVRMIIIPQPKSAFGTGEIETIWRFVEEGGCLMILSGEGGERHSLNELLSKYGIAVNKGLLCSENRRKLQFPDAVIRTVFLKYFDPKEALVANGVVNRSIAVAAKKNVSTEQKQNSQTLSFIYPYGSTLDVNNRQSNVVLSSGSTSFPTSRPVAAFHETKLNEFKKKGRVCVVGSVSMFHDAYIDKEENGKIFDTFVEYLVNGFDLNTIDAAEPEISDYTNIPDHIHMSQQIKVCMYEGELDSAVSSDFMKILDNSLHSFNLKHWPMTLRLYEALNLSPPPLTLVEPQFELPMPPFQPAVFAPTFQDLPMPPLELFDLDEQFSSPEIQLSQLANRSEEEDLVFFIEKAAEITGISAELTRSERTPKKIIELVVNKLMLFKRSMMDGEIEVASAFDIEEDHHHQNFHPNEEIDEQLFSDIDEFDDL</sequence>
<evidence type="ECO:0000313" key="5">
    <source>
        <dbReference type="Proteomes" id="UP000008281"/>
    </source>
</evidence>
<dbReference type="PANTHER" id="PTHR12969">
    <property type="entry name" value="NGD5/OSM-6/IFT52"/>
    <property type="match status" value="1"/>
</dbReference>
<dbReference type="EMBL" id="DS268412">
    <property type="protein sequence ID" value="EFP05877.1"/>
    <property type="molecule type" value="Genomic_DNA"/>
</dbReference>
<reference evidence="4" key="1">
    <citation type="submission" date="2007-07" db="EMBL/GenBank/DDBJ databases">
        <title>PCAP assembly of the Caenorhabditis remanei genome.</title>
        <authorList>
            <consortium name="The Caenorhabditis remanei Sequencing Consortium"/>
            <person name="Wilson R.K."/>
        </authorList>
    </citation>
    <scope>NUCLEOTIDE SEQUENCE [LARGE SCALE GENOMIC DNA]</scope>
    <source>
        <strain evidence="4">PB4641</strain>
    </source>
</reference>
<feature type="domain" description="IFT52 GIFT" evidence="3">
    <location>
        <begin position="18"/>
        <end position="271"/>
    </location>
</feature>
<dbReference type="GO" id="GO:0006935">
    <property type="term" value="P:chemotaxis"/>
    <property type="evidence" value="ECO:0007669"/>
    <property type="project" value="EnsemblMetazoa"/>
</dbReference>
<dbReference type="HOGENOM" id="CLU_027692_0_0_1"/>
<dbReference type="GO" id="GO:0035869">
    <property type="term" value="C:ciliary transition zone"/>
    <property type="evidence" value="ECO:0007669"/>
    <property type="project" value="EnsemblMetazoa"/>
</dbReference>
<evidence type="ECO:0000259" key="3">
    <source>
        <dbReference type="Pfam" id="PF23355"/>
    </source>
</evidence>
<dbReference type="GO" id="GO:0005814">
    <property type="term" value="C:centriole"/>
    <property type="evidence" value="ECO:0007669"/>
    <property type="project" value="TreeGrafter"/>
</dbReference>
<dbReference type="GO" id="GO:0043025">
    <property type="term" value="C:neuronal cell body"/>
    <property type="evidence" value="ECO:0007669"/>
    <property type="project" value="EnsemblMetazoa"/>
</dbReference>
<dbReference type="CDD" id="cd23683">
    <property type="entry name" value="IFT52_CTD"/>
    <property type="match status" value="1"/>
</dbReference>
<dbReference type="InterPro" id="IPR048643">
    <property type="entry name" value="Itf52_C"/>
</dbReference>
<dbReference type="Pfam" id="PF23352">
    <property type="entry name" value="IFT52_central"/>
    <property type="match status" value="1"/>
</dbReference>
<dbReference type="STRING" id="31234.E3LPV1"/>
<dbReference type="GO" id="GO:1902075">
    <property type="term" value="P:cellular response to salt"/>
    <property type="evidence" value="ECO:0007669"/>
    <property type="project" value="EnsemblMetazoa"/>
</dbReference>